<evidence type="ECO:0000256" key="3">
    <source>
        <dbReference type="HAMAP-Rule" id="MF_00272"/>
    </source>
</evidence>
<dbReference type="InterPro" id="IPR017453">
    <property type="entry name" value="GCV_H_sub"/>
</dbReference>
<comment type="subunit">
    <text evidence="3">The glycine cleavage system is composed of four proteins: P, T, L and H.</text>
</comment>
<dbReference type="AlphaFoldDB" id="D7BH25"/>
<dbReference type="InterPro" id="IPR011053">
    <property type="entry name" value="Single_hybrid_motif"/>
</dbReference>
<gene>
    <name evidence="3" type="primary">gcvH</name>
    <name evidence="6" type="ordered locus">Mesil_2004</name>
</gene>
<dbReference type="PANTHER" id="PTHR11715">
    <property type="entry name" value="GLYCINE CLEAVAGE SYSTEM H PROTEIN"/>
    <property type="match status" value="1"/>
</dbReference>
<dbReference type="NCBIfam" id="NF002270">
    <property type="entry name" value="PRK01202.1"/>
    <property type="match status" value="1"/>
</dbReference>
<sequence length="127" mass="13785">MNYPSDLRYTKSHEWVRLEDGLAVVGITDYAQDALGDVVFVELPVPGKKYQAGEAVAAVESVKTASDIYAPVAGEVVEVNPALEEAPELLNQSPYQDGWIFKLRPANPADLEALMDAAAYQAFAQSQ</sequence>
<evidence type="ECO:0000256" key="4">
    <source>
        <dbReference type="PIRSR" id="PIRSR617453-50"/>
    </source>
</evidence>
<evidence type="ECO:0000256" key="1">
    <source>
        <dbReference type="ARBA" id="ARBA00009249"/>
    </source>
</evidence>
<comment type="cofactor">
    <cofactor evidence="3">
        <name>(R)-lipoate</name>
        <dbReference type="ChEBI" id="CHEBI:83088"/>
    </cofactor>
    <text evidence="3">Binds 1 lipoyl cofactor covalently.</text>
</comment>
<comment type="similarity">
    <text evidence="1 3">Belongs to the GcvH family.</text>
</comment>
<keyword evidence="2 3" id="KW-0450">Lipoyl</keyword>
<evidence type="ECO:0000259" key="5">
    <source>
        <dbReference type="PROSITE" id="PS50968"/>
    </source>
</evidence>
<protein>
    <recommendedName>
        <fullName evidence="3">Glycine cleavage system H protein</fullName>
    </recommendedName>
</protein>
<dbReference type="Proteomes" id="UP000001916">
    <property type="component" value="Chromosome"/>
</dbReference>
<dbReference type="RefSeq" id="WP_013158430.1">
    <property type="nucleotide sequence ID" value="NC_014212.1"/>
</dbReference>
<dbReference type="GO" id="GO:0005960">
    <property type="term" value="C:glycine cleavage complex"/>
    <property type="evidence" value="ECO:0007669"/>
    <property type="project" value="InterPro"/>
</dbReference>
<dbReference type="HAMAP" id="MF_00272">
    <property type="entry name" value="GcvH"/>
    <property type="match status" value="1"/>
</dbReference>
<dbReference type="InterPro" id="IPR033753">
    <property type="entry name" value="GCV_H/Fam206"/>
</dbReference>
<dbReference type="GO" id="GO:0019464">
    <property type="term" value="P:glycine decarboxylation via glycine cleavage system"/>
    <property type="evidence" value="ECO:0007669"/>
    <property type="project" value="UniProtKB-UniRule"/>
</dbReference>
<dbReference type="GO" id="GO:0005829">
    <property type="term" value="C:cytosol"/>
    <property type="evidence" value="ECO:0007669"/>
    <property type="project" value="TreeGrafter"/>
</dbReference>
<dbReference type="KEGG" id="msv:Mesil_2004"/>
<dbReference type="EMBL" id="CP002042">
    <property type="protein sequence ID" value="ADH63878.1"/>
    <property type="molecule type" value="Genomic_DNA"/>
</dbReference>
<dbReference type="Gene3D" id="2.40.50.100">
    <property type="match status" value="1"/>
</dbReference>
<dbReference type="PROSITE" id="PS50968">
    <property type="entry name" value="BIOTINYL_LIPOYL"/>
    <property type="match status" value="1"/>
</dbReference>
<dbReference type="PANTHER" id="PTHR11715:SF3">
    <property type="entry name" value="GLYCINE CLEAVAGE SYSTEM H PROTEIN-RELATED"/>
    <property type="match status" value="1"/>
</dbReference>
<proteinExistence type="inferred from homology"/>
<keyword evidence="7" id="KW-1185">Reference proteome</keyword>
<accession>D7BH25</accession>
<dbReference type="NCBIfam" id="TIGR00527">
    <property type="entry name" value="gcvH"/>
    <property type="match status" value="1"/>
</dbReference>
<reference evidence="6 7" key="1">
    <citation type="journal article" date="2010" name="Stand. Genomic Sci.">
        <title>Complete genome sequence of Meiothermus silvanus type strain (VI-R2).</title>
        <authorList>
            <person name="Sikorski J."/>
            <person name="Tindall B.J."/>
            <person name="Lowry S."/>
            <person name="Lucas S."/>
            <person name="Nolan M."/>
            <person name="Copeland A."/>
            <person name="Glavina Del Rio T."/>
            <person name="Tice H."/>
            <person name="Cheng J.F."/>
            <person name="Han C."/>
            <person name="Pitluck S."/>
            <person name="Liolios K."/>
            <person name="Ivanova N."/>
            <person name="Mavromatis K."/>
            <person name="Mikhailova N."/>
            <person name="Pati A."/>
            <person name="Goodwin L."/>
            <person name="Chen A."/>
            <person name="Palaniappan K."/>
            <person name="Land M."/>
            <person name="Hauser L."/>
            <person name="Chang Y.J."/>
            <person name="Jeffries C.D."/>
            <person name="Rohde M."/>
            <person name="Goker M."/>
            <person name="Woyke T."/>
            <person name="Bristow J."/>
            <person name="Eisen J.A."/>
            <person name="Markowitz V."/>
            <person name="Hugenholtz P."/>
            <person name="Kyrpides N.C."/>
            <person name="Klenk H.P."/>
            <person name="Lapidus A."/>
        </authorList>
    </citation>
    <scope>NUCLEOTIDE SEQUENCE [LARGE SCALE GENOMIC DNA]</scope>
    <source>
        <strain evidence="7">ATCC 700542 / DSM 9946 / VI-R2</strain>
    </source>
</reference>
<dbReference type="InterPro" id="IPR002930">
    <property type="entry name" value="GCV_H"/>
</dbReference>
<evidence type="ECO:0000313" key="6">
    <source>
        <dbReference type="EMBL" id="ADH63878.1"/>
    </source>
</evidence>
<dbReference type="STRING" id="526227.Mesil_2004"/>
<dbReference type="Pfam" id="PF01597">
    <property type="entry name" value="GCV_H"/>
    <property type="match status" value="1"/>
</dbReference>
<evidence type="ECO:0000256" key="2">
    <source>
        <dbReference type="ARBA" id="ARBA00022823"/>
    </source>
</evidence>
<evidence type="ECO:0000313" key="7">
    <source>
        <dbReference type="Proteomes" id="UP000001916"/>
    </source>
</evidence>
<dbReference type="InterPro" id="IPR000089">
    <property type="entry name" value="Biotin_lipoyl"/>
</dbReference>
<name>D7BH25_ALLS1</name>
<dbReference type="GO" id="GO:0009249">
    <property type="term" value="P:protein lipoylation"/>
    <property type="evidence" value="ECO:0007669"/>
    <property type="project" value="TreeGrafter"/>
</dbReference>
<comment type="function">
    <text evidence="3">The glycine cleavage system catalyzes the degradation of glycine. The H protein shuttles the methylamine group of glycine from the P protein to the T protein.</text>
</comment>
<feature type="domain" description="Lipoyl-binding" evidence="5">
    <location>
        <begin position="22"/>
        <end position="104"/>
    </location>
</feature>
<dbReference type="OrthoDB" id="9796712at2"/>
<organism evidence="6 7">
    <name type="scientific">Allomeiothermus silvanus (strain ATCC 700542 / DSM 9946 / NBRC 106475 / NCIMB 13440 / VI-R2)</name>
    <name type="common">Thermus silvanus</name>
    <dbReference type="NCBI Taxonomy" id="526227"/>
    <lineage>
        <taxon>Bacteria</taxon>
        <taxon>Thermotogati</taxon>
        <taxon>Deinococcota</taxon>
        <taxon>Deinococci</taxon>
        <taxon>Thermales</taxon>
        <taxon>Thermaceae</taxon>
        <taxon>Allomeiothermus</taxon>
    </lineage>
</organism>
<dbReference type="eggNOG" id="COG0509">
    <property type="taxonomic scope" value="Bacteria"/>
</dbReference>
<feature type="modified residue" description="N6-lipoyllysine" evidence="3 4">
    <location>
        <position position="63"/>
    </location>
</feature>
<dbReference type="SUPFAM" id="SSF51230">
    <property type="entry name" value="Single hybrid motif"/>
    <property type="match status" value="1"/>
</dbReference>
<dbReference type="HOGENOM" id="CLU_097408_2_0_0"/>
<dbReference type="CDD" id="cd06848">
    <property type="entry name" value="GCS_H"/>
    <property type="match status" value="1"/>
</dbReference>